<evidence type="ECO:0000256" key="4">
    <source>
        <dbReference type="SAM" id="SignalP"/>
    </source>
</evidence>
<feature type="compositionally biased region" description="Pro residues" evidence="3">
    <location>
        <begin position="198"/>
        <end position="215"/>
    </location>
</feature>
<dbReference type="SUPFAM" id="SSF51101">
    <property type="entry name" value="Mannose-binding lectins"/>
    <property type="match status" value="4"/>
</dbReference>
<dbReference type="InterPro" id="IPR001229">
    <property type="entry name" value="Jacalin-like_lectin_dom"/>
</dbReference>
<dbReference type="AlphaFoldDB" id="A0A835Y8N2"/>
<dbReference type="GO" id="GO:0030246">
    <property type="term" value="F:carbohydrate binding"/>
    <property type="evidence" value="ECO:0007669"/>
    <property type="project" value="UniProtKB-KW"/>
</dbReference>
<dbReference type="EMBL" id="JAEHOE010000010">
    <property type="protein sequence ID" value="KAG2498302.1"/>
    <property type="molecule type" value="Genomic_DNA"/>
</dbReference>
<dbReference type="PROSITE" id="PS51752">
    <property type="entry name" value="JACALIN_LECTIN"/>
    <property type="match status" value="1"/>
</dbReference>
<feature type="region of interest" description="Disordered" evidence="3">
    <location>
        <begin position="198"/>
        <end position="222"/>
    </location>
</feature>
<dbReference type="InterPro" id="IPR052321">
    <property type="entry name" value="PolyBind_ProtTraffic"/>
</dbReference>
<name>A0A835Y8N2_9CHLO</name>
<feature type="compositionally biased region" description="Low complexity" evidence="3">
    <location>
        <begin position="574"/>
        <end position="583"/>
    </location>
</feature>
<evidence type="ECO:0000259" key="5">
    <source>
        <dbReference type="PROSITE" id="PS51752"/>
    </source>
</evidence>
<evidence type="ECO:0000256" key="2">
    <source>
        <dbReference type="ARBA" id="ARBA00022734"/>
    </source>
</evidence>
<feature type="signal peptide" evidence="4">
    <location>
        <begin position="1"/>
        <end position="18"/>
    </location>
</feature>
<keyword evidence="1 4" id="KW-0732">Signal</keyword>
<dbReference type="Gene3D" id="2.100.10.30">
    <property type="entry name" value="Jacalin-like lectin domain"/>
    <property type="match status" value="4"/>
</dbReference>
<dbReference type="InterPro" id="IPR036404">
    <property type="entry name" value="Jacalin-like_lectin_dom_sf"/>
</dbReference>
<feature type="chain" id="PRO_5032458336" description="Jacalin-type lectin domain-containing protein" evidence="4">
    <location>
        <begin position="19"/>
        <end position="728"/>
    </location>
</feature>
<keyword evidence="7" id="KW-1185">Reference proteome</keyword>
<dbReference type="OrthoDB" id="2415936at2759"/>
<accession>A0A835Y8N2</accession>
<evidence type="ECO:0000256" key="3">
    <source>
        <dbReference type="SAM" id="MobiDB-lite"/>
    </source>
</evidence>
<dbReference type="SMART" id="SM00915">
    <property type="entry name" value="Jacalin"/>
    <property type="match status" value="1"/>
</dbReference>
<evidence type="ECO:0000256" key="1">
    <source>
        <dbReference type="ARBA" id="ARBA00022729"/>
    </source>
</evidence>
<evidence type="ECO:0000313" key="7">
    <source>
        <dbReference type="Proteomes" id="UP000612055"/>
    </source>
</evidence>
<organism evidence="6 7">
    <name type="scientific">Edaphochlamys debaryana</name>
    <dbReference type="NCBI Taxonomy" id="47281"/>
    <lineage>
        <taxon>Eukaryota</taxon>
        <taxon>Viridiplantae</taxon>
        <taxon>Chlorophyta</taxon>
        <taxon>core chlorophytes</taxon>
        <taxon>Chlorophyceae</taxon>
        <taxon>CS clade</taxon>
        <taxon>Chlamydomonadales</taxon>
        <taxon>Chlamydomonadales incertae sedis</taxon>
        <taxon>Edaphochlamys</taxon>
    </lineage>
</organism>
<keyword evidence="2" id="KW-0430">Lectin</keyword>
<feature type="region of interest" description="Disordered" evidence="3">
    <location>
        <begin position="363"/>
        <end position="424"/>
    </location>
</feature>
<feature type="domain" description="Jacalin-type lectin" evidence="5">
    <location>
        <begin position="410"/>
        <end position="552"/>
    </location>
</feature>
<gene>
    <name evidence="6" type="ORF">HYH03_003563</name>
</gene>
<comment type="caution">
    <text evidence="6">The sequence shown here is derived from an EMBL/GenBank/DDBJ whole genome shotgun (WGS) entry which is preliminary data.</text>
</comment>
<dbReference type="PANTHER" id="PTHR33589">
    <property type="entry name" value="OS11G0524900 PROTEIN"/>
    <property type="match status" value="1"/>
</dbReference>
<dbReference type="PANTHER" id="PTHR33589:SF3">
    <property type="entry name" value="ZYMOGEN GRANULE MEMBRANE PROTEIN 16-LIKE"/>
    <property type="match status" value="1"/>
</dbReference>
<evidence type="ECO:0000313" key="6">
    <source>
        <dbReference type="EMBL" id="KAG2498302.1"/>
    </source>
</evidence>
<dbReference type="Proteomes" id="UP000612055">
    <property type="component" value="Unassembled WGS sequence"/>
</dbReference>
<protein>
    <recommendedName>
        <fullName evidence="5">Jacalin-type lectin domain-containing protein</fullName>
    </recommendedName>
</protein>
<proteinExistence type="predicted"/>
<reference evidence="6" key="1">
    <citation type="journal article" date="2020" name="bioRxiv">
        <title>Comparative genomics of Chlamydomonas.</title>
        <authorList>
            <person name="Craig R.J."/>
            <person name="Hasan A.R."/>
            <person name="Ness R.W."/>
            <person name="Keightley P.D."/>
        </authorList>
    </citation>
    <scope>NUCLEOTIDE SEQUENCE</scope>
    <source>
        <strain evidence="6">CCAP 11/70</strain>
    </source>
</reference>
<feature type="region of interest" description="Disordered" evidence="3">
    <location>
        <begin position="556"/>
        <end position="592"/>
    </location>
</feature>
<feature type="compositionally biased region" description="Pro residues" evidence="3">
    <location>
        <begin position="558"/>
        <end position="573"/>
    </location>
</feature>
<sequence>MRPWVALAVAALFAVAHAHPGHGGGDGIPPAPSAPSSPSDDLPQCTSSDLVQGNFGGEPGGRAFDDSPLAAGGHRPITRLMATQGDQLYGIGAVYGDLPGPFHGSGAAWYSYKLDDGETVVAAYVAMSDTRIEALYMRTNAGREIFLGSSYYSMWVSATPCAPASGPAPVLIAFAGTSGAWVNNLSLVWAIPGSPAPPSPPSPPALPTGVPPPAPACSDNKLVQGPFGGQGGSYFSWPRKGGPITAIQASYVNQSDSWDYNLMGGLQVYYGGEPAPFVGMASPWAQVHVLAEGEAIIGATVGHRDLIQGMELLTSLGRTLALGAPKAAWQNTAVANPCPSGRAVLVGIQGYAGMAVDGVTLVWSDPAGTPRRPRTPKPPKAPKYPKAPKVPKNPRRPKAPPAPRTCTGTSLTVGPFGSTTGGGPFSDVAYARPGRPISRIAWSGGEYQLTGIQAYYKGVPAPWHGEGGGEVIDLRAGETIVAARVSANPEGGVHGLELTTSRGRTLRLGDTSEYYMEEATPCATLGKPRPVLQAFAGRAGAWLDGLSLVWTIPESASPLPPSPPRRPPSPPLRSPACTESPEGPYGGTGGGYFDDSYDAAKGPITRVAATWEAQPGGLMTGINFAYGFDPAPWRGLGGANFTTIPILKEERIIGVRVGYGKYVQGLVLETTRGRNITLGQVPSRWNTSAVATPCAPAGAKRLPFLAYITGSRGMVLDSIDFEWDMGTQ</sequence>
<feature type="region of interest" description="Disordered" evidence="3">
    <location>
        <begin position="22"/>
        <end position="69"/>
    </location>
</feature>